<dbReference type="RefSeq" id="WP_057942090.1">
    <property type="nucleotide sequence ID" value="NZ_CP011131.1"/>
</dbReference>
<gene>
    <name evidence="4" type="ORF">MOV92_06535</name>
</gene>
<organism evidence="4 5">
    <name type="scientific">Lysobacter gummosus</name>
    <dbReference type="NCBI Taxonomy" id="262324"/>
    <lineage>
        <taxon>Bacteria</taxon>
        <taxon>Pseudomonadati</taxon>
        <taxon>Pseudomonadota</taxon>
        <taxon>Gammaproteobacteria</taxon>
        <taxon>Lysobacterales</taxon>
        <taxon>Lysobacteraceae</taxon>
        <taxon>Lysobacter</taxon>
    </lineage>
</organism>
<evidence type="ECO:0000256" key="1">
    <source>
        <dbReference type="SAM" id="MobiDB-lite"/>
    </source>
</evidence>
<evidence type="ECO:0000313" key="5">
    <source>
        <dbReference type="Proteomes" id="UP000829194"/>
    </source>
</evidence>
<dbReference type="Pfam" id="PF14534">
    <property type="entry name" value="DUF4440"/>
    <property type="match status" value="1"/>
</dbReference>
<accession>A0ABY3XGX8</accession>
<evidence type="ECO:0000259" key="3">
    <source>
        <dbReference type="Pfam" id="PF14534"/>
    </source>
</evidence>
<feature type="region of interest" description="Disordered" evidence="1">
    <location>
        <begin position="28"/>
        <end position="88"/>
    </location>
</feature>
<keyword evidence="2" id="KW-0732">Signal</keyword>
<reference evidence="4 5" key="1">
    <citation type="submission" date="2022-03" db="EMBL/GenBank/DDBJ databases">
        <title>Complete genome sequence of Lysobacter capsici VKM B-2533 and Lysobacter gummosus 10.1.1, promising sources of lytic agents.</title>
        <authorList>
            <person name="Tarlachkov S.V."/>
            <person name="Kudryakova I.V."/>
            <person name="Afoshin A.S."/>
            <person name="Leontyevskaya E.A."/>
            <person name="Leontyevskaya N.V."/>
        </authorList>
    </citation>
    <scope>NUCLEOTIDE SEQUENCE [LARGE SCALE GENOMIC DNA]</scope>
    <source>
        <strain evidence="4 5">10.1.1</strain>
    </source>
</reference>
<proteinExistence type="predicted"/>
<feature type="chain" id="PRO_5046957756" description="DUF4440 domain-containing protein" evidence="2">
    <location>
        <begin position="26"/>
        <end position="235"/>
    </location>
</feature>
<feature type="compositionally biased region" description="Basic and acidic residues" evidence="1">
    <location>
        <begin position="47"/>
        <end position="83"/>
    </location>
</feature>
<keyword evidence="5" id="KW-1185">Reference proteome</keyword>
<dbReference type="SUPFAM" id="SSF54427">
    <property type="entry name" value="NTF2-like"/>
    <property type="match status" value="1"/>
</dbReference>
<dbReference type="InterPro" id="IPR027843">
    <property type="entry name" value="DUF4440"/>
</dbReference>
<dbReference type="InterPro" id="IPR032710">
    <property type="entry name" value="NTF2-like_dom_sf"/>
</dbReference>
<protein>
    <recommendedName>
        <fullName evidence="3">DUF4440 domain-containing protein</fullName>
    </recommendedName>
</protein>
<sequence length="235" mass="25330">MRPIAAAVCLSVSLLAGVPAQAAFAGEPVVAGQADPKRADTQFGEARPADTKPAEPKPAEPKPAEPKPAEPKPAEPKPADSKPAELSAEECEVWARELSFARSIAEHDAKAFAAHLHPQAAFGAGRPQPSRGRDKIAAEWAGLIEGKQLRLRWYPVRVTIGGVGDVAWSTGPALYQRLDPGAQPRYLIGAYQSVWHRDADGVWRILFDDGLTPRPATEAEAMAFEHGRREACPRR</sequence>
<evidence type="ECO:0000256" key="2">
    <source>
        <dbReference type="SAM" id="SignalP"/>
    </source>
</evidence>
<dbReference type="Gene3D" id="3.10.450.50">
    <property type="match status" value="1"/>
</dbReference>
<feature type="domain" description="DUF4440" evidence="3">
    <location>
        <begin position="95"/>
        <end position="205"/>
    </location>
</feature>
<dbReference type="Proteomes" id="UP000829194">
    <property type="component" value="Chromosome"/>
</dbReference>
<evidence type="ECO:0000313" key="4">
    <source>
        <dbReference type="EMBL" id="UNP30903.1"/>
    </source>
</evidence>
<dbReference type="EMBL" id="CP093547">
    <property type="protein sequence ID" value="UNP30903.1"/>
    <property type="molecule type" value="Genomic_DNA"/>
</dbReference>
<name>A0ABY3XGX8_9GAMM</name>
<feature type="signal peptide" evidence="2">
    <location>
        <begin position="1"/>
        <end position="25"/>
    </location>
</feature>